<evidence type="ECO:0000313" key="2">
    <source>
        <dbReference type="Proteomes" id="UP000293863"/>
    </source>
</evidence>
<dbReference type="EMBL" id="SGSQ01000018">
    <property type="protein sequence ID" value="RZG45401.1"/>
    <property type="molecule type" value="Genomic_DNA"/>
</dbReference>
<reference evidence="1 2" key="1">
    <citation type="submission" date="2019-02" db="EMBL/GenBank/DDBJ databases">
        <title>The Batch Genome Submission of Acinetobacter spp. strains.</title>
        <authorList>
            <person name="Qin J."/>
            <person name="Hu Y."/>
            <person name="Ye H."/>
            <person name="Wei L."/>
            <person name="Feng Y."/>
            <person name="Zong Z."/>
        </authorList>
    </citation>
    <scope>NUCLEOTIDE SEQUENCE [LARGE SCALE GENOMIC DNA]</scope>
    <source>
        <strain evidence="1 2">WCHAW060049</strain>
    </source>
</reference>
<comment type="caution">
    <text evidence="1">The sequence shown here is derived from an EMBL/GenBank/DDBJ whole genome shotgun (WGS) entry which is preliminary data.</text>
</comment>
<dbReference type="AlphaFoldDB" id="A0A4Q7AFL4"/>
<accession>A0A4Q7AFL4</accession>
<evidence type="ECO:0000313" key="1">
    <source>
        <dbReference type="EMBL" id="RZG45401.1"/>
    </source>
</evidence>
<gene>
    <name evidence="1" type="ORF">EXU28_12220</name>
</gene>
<dbReference type="Proteomes" id="UP000293863">
    <property type="component" value="Unassembled WGS sequence"/>
</dbReference>
<keyword evidence="2" id="KW-1185">Reference proteome</keyword>
<name>A0A4Q7AFL4_9GAMM</name>
<proteinExistence type="predicted"/>
<sequence length="108" mass="12877">MVEKKKDKFVRLCQAETTNEIENIVLTKNHLYLGLPEKTDYLILKKTNNSLFVRNEFNVNYIYKIKKLNNGNVYQWDAYEGRRRMDDLSFYAVDKNDIGKFKIEGKCQ</sequence>
<organism evidence="1 2">
    <name type="scientific">Acinetobacter wuhouensis</name>
    <dbReference type="NCBI Taxonomy" id="1879050"/>
    <lineage>
        <taxon>Bacteria</taxon>
        <taxon>Pseudomonadati</taxon>
        <taxon>Pseudomonadota</taxon>
        <taxon>Gammaproteobacteria</taxon>
        <taxon>Moraxellales</taxon>
        <taxon>Moraxellaceae</taxon>
        <taxon>Acinetobacter</taxon>
    </lineage>
</organism>
<protein>
    <submittedName>
        <fullName evidence="1">Uncharacterized protein</fullName>
    </submittedName>
</protein>